<name>A0AAJ1HTA4_LIMMU</name>
<sequence length="82" mass="9320">MNVKIKKTNFADLVYLVALDIDKMDYTSVDAVRVDDQLVGFLVTTEEGWGCEYIDITGNKIDFGDADYDVAKYQLIKLISKF</sequence>
<evidence type="ECO:0000313" key="2">
    <source>
        <dbReference type="Proteomes" id="UP001220670"/>
    </source>
</evidence>
<dbReference type="EMBL" id="JAQONE010000005">
    <property type="protein sequence ID" value="MDC2829089.1"/>
    <property type="molecule type" value="Genomic_DNA"/>
</dbReference>
<dbReference type="Proteomes" id="UP001220670">
    <property type="component" value="Unassembled WGS sequence"/>
</dbReference>
<dbReference type="RefSeq" id="WP_272225749.1">
    <property type="nucleotide sequence ID" value="NZ_JAQONE010000005.1"/>
</dbReference>
<organism evidence="1 2">
    <name type="scientific">Limosilactobacillus mucosae</name>
    <name type="common">Lactobacillus mucosae</name>
    <dbReference type="NCBI Taxonomy" id="97478"/>
    <lineage>
        <taxon>Bacteria</taxon>
        <taxon>Bacillati</taxon>
        <taxon>Bacillota</taxon>
        <taxon>Bacilli</taxon>
        <taxon>Lactobacillales</taxon>
        <taxon>Lactobacillaceae</taxon>
        <taxon>Limosilactobacillus</taxon>
    </lineage>
</organism>
<comment type="caution">
    <text evidence="1">The sequence shown here is derived from an EMBL/GenBank/DDBJ whole genome shotgun (WGS) entry which is preliminary data.</text>
</comment>
<dbReference type="AlphaFoldDB" id="A0AAJ1HTA4"/>
<evidence type="ECO:0000313" key="1">
    <source>
        <dbReference type="EMBL" id="MDC2829089.1"/>
    </source>
</evidence>
<reference evidence="1" key="1">
    <citation type="submission" date="2023-01" db="EMBL/GenBank/DDBJ databases">
        <title>Genome analysis of 13 Lactobacillus isolated from gut of wild boar.</title>
        <authorList>
            <person name="Papp P."/>
            <person name="Libisch B."/>
            <person name="Nagy T."/>
            <person name="Olasz F."/>
        </authorList>
    </citation>
    <scope>NUCLEOTIDE SEQUENCE</scope>
    <source>
        <strain evidence="1">F146</strain>
    </source>
</reference>
<gene>
    <name evidence="1" type="ORF">PO250_01900</name>
</gene>
<accession>A0AAJ1HTA4</accession>
<proteinExistence type="predicted"/>
<protein>
    <submittedName>
        <fullName evidence="1">Uncharacterized protein</fullName>
    </submittedName>
</protein>